<protein>
    <submittedName>
        <fullName evidence="5">Transglycosylase SLT domain-containing protein</fullName>
    </submittedName>
</protein>
<dbReference type="PANTHER" id="PTHR37423:SF2">
    <property type="entry name" value="MEMBRANE-BOUND LYTIC MUREIN TRANSGLYCOSYLASE C"/>
    <property type="match status" value="1"/>
</dbReference>
<dbReference type="RefSeq" id="WP_406776936.1">
    <property type="nucleotide sequence ID" value="NZ_JBEWZG010000001.1"/>
</dbReference>
<dbReference type="Proteomes" id="UP001623559">
    <property type="component" value="Unassembled WGS sequence"/>
</dbReference>
<feature type="region of interest" description="Disordered" evidence="2">
    <location>
        <begin position="407"/>
        <end position="439"/>
    </location>
</feature>
<evidence type="ECO:0000256" key="3">
    <source>
        <dbReference type="SAM" id="SignalP"/>
    </source>
</evidence>
<dbReference type="InterPro" id="IPR036779">
    <property type="entry name" value="LysM_dom_sf"/>
</dbReference>
<organism evidence="5 6">
    <name type="scientific">Aquirufa novilacunae</name>
    <dbReference type="NCBI Taxonomy" id="3139305"/>
    <lineage>
        <taxon>Bacteria</taxon>
        <taxon>Pseudomonadati</taxon>
        <taxon>Bacteroidota</taxon>
        <taxon>Cytophagia</taxon>
        <taxon>Cytophagales</taxon>
        <taxon>Flectobacillaceae</taxon>
        <taxon>Aquirufa</taxon>
    </lineage>
</organism>
<dbReference type="CDD" id="cd16894">
    <property type="entry name" value="MltD-like"/>
    <property type="match status" value="1"/>
</dbReference>
<dbReference type="PANTHER" id="PTHR37423">
    <property type="entry name" value="SOLUBLE LYTIC MUREIN TRANSGLYCOSYLASE-RELATED"/>
    <property type="match status" value="1"/>
</dbReference>
<evidence type="ECO:0000313" key="5">
    <source>
        <dbReference type="EMBL" id="MFL0205335.1"/>
    </source>
</evidence>
<dbReference type="Pfam" id="PF01464">
    <property type="entry name" value="SLT"/>
    <property type="match status" value="1"/>
</dbReference>
<dbReference type="PROSITE" id="PS51782">
    <property type="entry name" value="LYSM"/>
    <property type="match status" value="1"/>
</dbReference>
<gene>
    <name evidence="5" type="ORF">V7S74_01125</name>
</gene>
<feature type="chain" id="PRO_5046442032" evidence="3">
    <location>
        <begin position="20"/>
        <end position="439"/>
    </location>
</feature>
<proteinExistence type="inferred from homology"/>
<dbReference type="Pfam" id="PF01476">
    <property type="entry name" value="LysM"/>
    <property type="match status" value="1"/>
</dbReference>
<dbReference type="Gene3D" id="1.10.530.10">
    <property type="match status" value="1"/>
</dbReference>
<evidence type="ECO:0000259" key="4">
    <source>
        <dbReference type="PROSITE" id="PS51782"/>
    </source>
</evidence>
<evidence type="ECO:0000313" key="6">
    <source>
        <dbReference type="Proteomes" id="UP001623559"/>
    </source>
</evidence>
<reference evidence="5 6" key="1">
    <citation type="submission" date="2024-07" db="EMBL/GenBank/DDBJ databases">
        <authorList>
            <person name="Pitt A."/>
            <person name="Hahn M.W."/>
        </authorList>
    </citation>
    <scope>NUCLEOTIDE SEQUENCE [LARGE SCALE GENOMIC DNA]</scope>
    <source>
        <strain evidence="5 6">2-AUSEE-184A6</strain>
    </source>
</reference>
<name>A0ABW8SYZ1_9BACT</name>
<sequence>MKNSIVFLFCLFLSYVSFSQVTGAYQPAYDFKQIDSLAQLEQGGPPAFTIDPGLIQDRLKKLENVIPLNYNIITHQFVEIFAFRKASFTQRMLEKKDVFFPLYEKYLIKYGLPDELKYLSLIESGLENRAISNKGAGGLWQFMPYTARGDFGMRVDQYIDERFDAERATEAACQYLKRLHKTFGDWHLALAAYNTGPANVKRAMRRCGGSNDFWGIYACLPAQTRAYVPQFIAMTYMMNFHWDHSIQPENWVIDIPKDSILVSGYLNLNILTQLTGFSLDTLKRLNPHILSHFLPKNAKNVKVHLPKSHFTYFTQNRGRIMDSARVDLSIPTELEADTLEEKEEEVPEVSHVAKRFTYKVRSGDNLSSVARKLRISVGELKRLNQIKGSKLRKGQILSYYKLTKAKQRFSKKYSRRKYTKSRKSKKSKKKKSRKRSKRR</sequence>
<comment type="caution">
    <text evidence="5">The sequence shown here is derived from an EMBL/GenBank/DDBJ whole genome shotgun (WGS) entry which is preliminary data.</text>
</comment>
<dbReference type="InterPro" id="IPR023346">
    <property type="entry name" value="Lysozyme-like_dom_sf"/>
</dbReference>
<feature type="signal peptide" evidence="3">
    <location>
        <begin position="1"/>
        <end position="19"/>
    </location>
</feature>
<keyword evidence="3" id="KW-0732">Signal</keyword>
<accession>A0ABW8SYZ1</accession>
<dbReference type="SUPFAM" id="SSF53955">
    <property type="entry name" value="Lysozyme-like"/>
    <property type="match status" value="1"/>
</dbReference>
<dbReference type="InterPro" id="IPR008258">
    <property type="entry name" value="Transglycosylase_SLT_dom_1"/>
</dbReference>
<dbReference type="SUPFAM" id="SSF54106">
    <property type="entry name" value="LysM domain"/>
    <property type="match status" value="1"/>
</dbReference>
<dbReference type="CDD" id="cd00118">
    <property type="entry name" value="LysM"/>
    <property type="match status" value="1"/>
</dbReference>
<evidence type="ECO:0000256" key="2">
    <source>
        <dbReference type="SAM" id="MobiDB-lite"/>
    </source>
</evidence>
<dbReference type="InterPro" id="IPR018392">
    <property type="entry name" value="LysM"/>
</dbReference>
<dbReference type="Gene3D" id="3.10.350.10">
    <property type="entry name" value="LysM domain"/>
    <property type="match status" value="1"/>
</dbReference>
<dbReference type="EMBL" id="JBEWZG010000001">
    <property type="protein sequence ID" value="MFL0205335.1"/>
    <property type="molecule type" value="Genomic_DNA"/>
</dbReference>
<comment type="similarity">
    <text evidence="1">Belongs to the transglycosylase Slt family.</text>
</comment>
<dbReference type="SMART" id="SM00257">
    <property type="entry name" value="LysM"/>
    <property type="match status" value="1"/>
</dbReference>
<feature type="domain" description="LysM" evidence="4">
    <location>
        <begin position="356"/>
        <end position="399"/>
    </location>
</feature>
<evidence type="ECO:0000256" key="1">
    <source>
        <dbReference type="ARBA" id="ARBA00007734"/>
    </source>
</evidence>